<evidence type="ECO:0000256" key="2">
    <source>
        <dbReference type="ARBA" id="ARBA00022729"/>
    </source>
</evidence>
<organism evidence="5 6">
    <name type="scientific">Paraherbaspirillum soli</name>
    <dbReference type="NCBI Taxonomy" id="631222"/>
    <lineage>
        <taxon>Bacteria</taxon>
        <taxon>Pseudomonadati</taxon>
        <taxon>Pseudomonadota</taxon>
        <taxon>Betaproteobacteria</taxon>
        <taxon>Burkholderiales</taxon>
        <taxon>Oxalobacteraceae</taxon>
        <taxon>Paraherbaspirillum</taxon>
    </lineage>
</organism>
<gene>
    <name evidence="5" type="ORF">ACFPM8_01035</name>
</gene>
<feature type="chain" id="PRO_5046164017" evidence="3">
    <location>
        <begin position="24"/>
        <end position="385"/>
    </location>
</feature>
<reference evidence="6" key="1">
    <citation type="journal article" date="2019" name="Int. J. Syst. Evol. Microbiol.">
        <title>The Global Catalogue of Microorganisms (GCM) 10K type strain sequencing project: providing services to taxonomists for standard genome sequencing and annotation.</title>
        <authorList>
            <consortium name="The Broad Institute Genomics Platform"/>
            <consortium name="The Broad Institute Genome Sequencing Center for Infectious Disease"/>
            <person name="Wu L."/>
            <person name="Ma J."/>
        </authorList>
    </citation>
    <scope>NUCLEOTIDE SEQUENCE [LARGE SCALE GENOMIC DNA]</scope>
    <source>
        <strain evidence="6">JCM 17066</strain>
    </source>
</reference>
<dbReference type="Gene3D" id="3.40.50.2300">
    <property type="match status" value="2"/>
</dbReference>
<comment type="similarity">
    <text evidence="1">Belongs to the leucine-binding protein family.</text>
</comment>
<dbReference type="Pfam" id="PF13458">
    <property type="entry name" value="Peripla_BP_6"/>
    <property type="match status" value="1"/>
</dbReference>
<accession>A0ABW0M6U0</accession>
<dbReference type="InterPro" id="IPR028082">
    <property type="entry name" value="Peripla_BP_I"/>
</dbReference>
<evidence type="ECO:0000256" key="1">
    <source>
        <dbReference type="ARBA" id="ARBA00010062"/>
    </source>
</evidence>
<evidence type="ECO:0000313" key="6">
    <source>
        <dbReference type="Proteomes" id="UP001596045"/>
    </source>
</evidence>
<feature type="domain" description="Leucine-binding protein" evidence="4">
    <location>
        <begin position="24"/>
        <end position="366"/>
    </location>
</feature>
<dbReference type="PANTHER" id="PTHR30483">
    <property type="entry name" value="LEUCINE-SPECIFIC-BINDING PROTEIN"/>
    <property type="match status" value="1"/>
</dbReference>
<protein>
    <submittedName>
        <fullName evidence="5">ABC transporter substrate-binding protein</fullName>
    </submittedName>
</protein>
<dbReference type="InterPro" id="IPR028081">
    <property type="entry name" value="Leu-bd"/>
</dbReference>
<evidence type="ECO:0000259" key="4">
    <source>
        <dbReference type="Pfam" id="PF13458"/>
    </source>
</evidence>
<dbReference type="EMBL" id="JBHSMT010000005">
    <property type="protein sequence ID" value="MFC5472531.1"/>
    <property type="molecule type" value="Genomic_DNA"/>
</dbReference>
<evidence type="ECO:0000256" key="3">
    <source>
        <dbReference type="SAM" id="SignalP"/>
    </source>
</evidence>
<dbReference type="PANTHER" id="PTHR30483:SF38">
    <property type="entry name" value="BLR7848 PROTEIN"/>
    <property type="match status" value="1"/>
</dbReference>
<proteinExistence type="inferred from homology"/>
<evidence type="ECO:0000313" key="5">
    <source>
        <dbReference type="EMBL" id="MFC5472531.1"/>
    </source>
</evidence>
<dbReference type="RefSeq" id="WP_378994061.1">
    <property type="nucleotide sequence ID" value="NZ_JBHSMT010000005.1"/>
</dbReference>
<feature type="signal peptide" evidence="3">
    <location>
        <begin position="1"/>
        <end position="23"/>
    </location>
</feature>
<keyword evidence="2 3" id="KW-0732">Signal</keyword>
<name>A0ABW0M6U0_9BURK</name>
<sequence>MNKRWYAGLFVIGLSMLASPVSAQIRIGVDIAVTGPAAAIGASTRNAILLWPKQIAGQQVEYFILDDSSDSGNAVRNARKLISEDKVDVIVGPNTTPAALALLDVVAAAETPLLALAAAASIVEPQDAKHRWVFKLPQNDAQMAAILTRHMADNRIKTVAFIGFADTYGDSWWREFSRLAELQKIKIVASERYNRNDSSVTGQILKIMAAQPDAVLIAGSATPAVLPEETLVQRGYKGRIYQTHGIATREFLKVGGKDVEGTFFPTGPAVVASQLPDSNPVRHAALDFKRRYEAAYGADSMTQFAADAWGAYLLIANAAPQALKAGPPGTRQFRAALRSALENTHNLTIPQGVVNMTPQDHVGLDQRSRVMARIVNSKFTYAYGG</sequence>
<dbReference type="Proteomes" id="UP001596045">
    <property type="component" value="Unassembled WGS sequence"/>
</dbReference>
<keyword evidence="6" id="KW-1185">Reference proteome</keyword>
<comment type="caution">
    <text evidence="5">The sequence shown here is derived from an EMBL/GenBank/DDBJ whole genome shotgun (WGS) entry which is preliminary data.</text>
</comment>
<dbReference type="CDD" id="cd06333">
    <property type="entry name" value="PBP1_ABC_RPA1789-like"/>
    <property type="match status" value="1"/>
</dbReference>
<dbReference type="SUPFAM" id="SSF53822">
    <property type="entry name" value="Periplasmic binding protein-like I"/>
    <property type="match status" value="1"/>
</dbReference>
<dbReference type="InterPro" id="IPR051010">
    <property type="entry name" value="BCAA_transport"/>
</dbReference>